<feature type="region of interest" description="Disordered" evidence="1">
    <location>
        <begin position="279"/>
        <end position="343"/>
    </location>
</feature>
<protein>
    <submittedName>
        <fullName evidence="2">Uncharacterized protein</fullName>
    </submittedName>
</protein>
<sequence>MNWTGGHLQQSKRKQNGITAKQRSYFAKAHLKNISDNRRAPSKSFDPQQSYHQLPKLYTQEGNSHEEIRSAEVVGPNKDGKRQHNRKALPEDEIATHSKNLKKIHLPKELEDEVKRHNLLRQRDWFTTYKTGYNRPSAPYERTRIGKRRKLKQDDLARTAVQYKLPINRPNLSFSVSGGVFKPSQVSVRLGSQIHGTQGTTLSGSKAQVEATAASGMATEESENPLTVSRRSLPVLKETPISGIPNFEALEEMTTPPQHVSLPSTKDFKIERWISKSALKRRRTGSSRIGEMTTDESMSRSPKSLDGEAGSSETVFERRRKILDEDSGSQSRKKRSTENQQTMEIHYSTQFPLNLASIHDEIGVCSIEENKPTGRQAEFEIQETCNSVITEAGNTRTEGWSVTSIPRGSEAIGTETVASLVSKSISSCSLSDSKLMFSSDKVHVRLDSQKHETAAPDERSVNSQRPKELSSLHSLTASSYTDSPTKERVGNNATNYPILERPSLGLSGAPRTLAQRQNDDWFNWIVSLNREPAEDGKSNSIKIPKLQTSTTPVAQPIQSINPTPASLRSTYVNIGSTPNPKPHVEDPQYPSELNLWSTSDHSHIESPVTEGNNIHIHPHTLDNNFETPIAQQSLDIPQPDTPGKPLVQRRSISREGNGLDPKAINLREKFLQVAGLPVNIQSKPSKERNPTDDGPGVLLTTYHNSVNTSKKIKIGKAACVIVQNDSVPLTKSVSRSIVFVKPQRFEIASPGKKMKIGQAIPVQSETWTDPSFVAHADKGDFERDEIED</sequence>
<feature type="region of interest" description="Disordered" evidence="1">
    <location>
        <begin position="32"/>
        <end position="52"/>
    </location>
</feature>
<dbReference type="Proteomes" id="UP000664169">
    <property type="component" value="Unassembled WGS sequence"/>
</dbReference>
<evidence type="ECO:0000256" key="1">
    <source>
        <dbReference type="SAM" id="MobiDB-lite"/>
    </source>
</evidence>
<dbReference type="AlphaFoldDB" id="A0A8H3IPK1"/>
<evidence type="ECO:0000313" key="3">
    <source>
        <dbReference type="Proteomes" id="UP000664169"/>
    </source>
</evidence>
<proteinExistence type="predicted"/>
<feature type="region of interest" description="Disordered" evidence="1">
    <location>
        <begin position="447"/>
        <end position="492"/>
    </location>
</feature>
<feature type="compositionally biased region" description="Polar residues" evidence="1">
    <location>
        <begin position="471"/>
        <end position="483"/>
    </location>
</feature>
<dbReference type="EMBL" id="CAJPDQ010000018">
    <property type="protein sequence ID" value="CAF9922715.1"/>
    <property type="molecule type" value="Genomic_DNA"/>
</dbReference>
<reference evidence="2" key="1">
    <citation type="submission" date="2021-03" db="EMBL/GenBank/DDBJ databases">
        <authorList>
            <person name="Tagirdzhanova G."/>
        </authorList>
    </citation>
    <scope>NUCLEOTIDE SEQUENCE</scope>
</reference>
<name>A0A8H3IPK1_9LECA</name>
<feature type="compositionally biased region" description="Basic and acidic residues" evidence="1">
    <location>
        <begin position="78"/>
        <end position="91"/>
    </location>
</feature>
<keyword evidence="3" id="KW-1185">Reference proteome</keyword>
<feature type="compositionally biased region" description="Basic and acidic residues" evidence="1">
    <location>
        <begin position="447"/>
        <end position="470"/>
    </location>
</feature>
<accession>A0A8H3IPK1</accession>
<dbReference type="OrthoDB" id="5426563at2759"/>
<evidence type="ECO:0000313" key="2">
    <source>
        <dbReference type="EMBL" id="CAF9922715.1"/>
    </source>
</evidence>
<organism evidence="2 3">
    <name type="scientific">Gomphillus americanus</name>
    <dbReference type="NCBI Taxonomy" id="1940652"/>
    <lineage>
        <taxon>Eukaryota</taxon>
        <taxon>Fungi</taxon>
        <taxon>Dikarya</taxon>
        <taxon>Ascomycota</taxon>
        <taxon>Pezizomycotina</taxon>
        <taxon>Lecanoromycetes</taxon>
        <taxon>OSLEUM clade</taxon>
        <taxon>Ostropomycetidae</taxon>
        <taxon>Ostropales</taxon>
        <taxon>Graphidaceae</taxon>
        <taxon>Gomphilloideae</taxon>
        <taxon>Gomphillus</taxon>
    </lineage>
</organism>
<feature type="region of interest" description="Disordered" evidence="1">
    <location>
        <begin position="71"/>
        <end position="91"/>
    </location>
</feature>
<comment type="caution">
    <text evidence="2">The sequence shown here is derived from an EMBL/GenBank/DDBJ whole genome shotgun (WGS) entry which is preliminary data.</text>
</comment>
<gene>
    <name evidence="2" type="ORF">GOMPHAMPRED_002651</name>
</gene>